<organism evidence="1 2">
    <name type="scientific">Tetranychus urticae</name>
    <name type="common">Two-spotted spider mite</name>
    <dbReference type="NCBI Taxonomy" id="32264"/>
    <lineage>
        <taxon>Eukaryota</taxon>
        <taxon>Metazoa</taxon>
        <taxon>Ecdysozoa</taxon>
        <taxon>Arthropoda</taxon>
        <taxon>Chelicerata</taxon>
        <taxon>Arachnida</taxon>
        <taxon>Acari</taxon>
        <taxon>Acariformes</taxon>
        <taxon>Trombidiformes</taxon>
        <taxon>Prostigmata</taxon>
        <taxon>Eleutherengona</taxon>
        <taxon>Raphignathae</taxon>
        <taxon>Tetranychoidea</taxon>
        <taxon>Tetranychidae</taxon>
        <taxon>Tetranychus</taxon>
    </lineage>
</organism>
<dbReference type="EMBL" id="CAEY01000525">
    <property type="status" value="NOT_ANNOTATED_CDS"/>
    <property type="molecule type" value="Genomic_DNA"/>
</dbReference>
<dbReference type="AlphaFoldDB" id="T1KTE9"/>
<sequence>MVMSLDHEVPGAYCSEFPSNICYFWYFLTSLIPKSHDQAFQDCL</sequence>
<reference evidence="2" key="1">
    <citation type="submission" date="2011-08" db="EMBL/GenBank/DDBJ databases">
        <authorList>
            <person name="Rombauts S."/>
        </authorList>
    </citation>
    <scope>NUCLEOTIDE SEQUENCE</scope>
    <source>
        <strain evidence="2">London</strain>
    </source>
</reference>
<keyword evidence="2" id="KW-1185">Reference proteome</keyword>
<reference evidence="1" key="2">
    <citation type="submission" date="2015-06" db="UniProtKB">
        <authorList>
            <consortium name="EnsemblMetazoa"/>
        </authorList>
    </citation>
    <scope>IDENTIFICATION</scope>
</reference>
<evidence type="ECO:0000313" key="2">
    <source>
        <dbReference type="Proteomes" id="UP000015104"/>
    </source>
</evidence>
<name>T1KTE9_TETUR</name>
<evidence type="ECO:0000313" key="1">
    <source>
        <dbReference type="EnsemblMetazoa" id="tetur20g02960.1"/>
    </source>
</evidence>
<dbReference type="EnsemblMetazoa" id="tetur20g02960.1">
    <property type="protein sequence ID" value="tetur20g02960.1"/>
    <property type="gene ID" value="tetur20g02960"/>
</dbReference>
<dbReference type="HOGENOM" id="CLU_3225226_0_0_1"/>
<accession>T1KTE9</accession>
<dbReference type="Proteomes" id="UP000015104">
    <property type="component" value="Unassembled WGS sequence"/>
</dbReference>
<protein>
    <submittedName>
        <fullName evidence="1">Uncharacterized protein</fullName>
    </submittedName>
</protein>
<proteinExistence type="predicted"/>